<dbReference type="PANTHER" id="PTHR38165">
    <property type="match status" value="1"/>
</dbReference>
<evidence type="ECO:0000313" key="3">
    <source>
        <dbReference type="Proteomes" id="UP000800036"/>
    </source>
</evidence>
<proteinExistence type="predicted"/>
<dbReference type="Proteomes" id="UP000800036">
    <property type="component" value="Unassembled WGS sequence"/>
</dbReference>
<dbReference type="Pfam" id="PF16483">
    <property type="entry name" value="Glyco_hydro_64"/>
    <property type="match status" value="1"/>
</dbReference>
<dbReference type="PANTHER" id="PTHR38165:SF1">
    <property type="entry name" value="GLUCANASE B"/>
    <property type="match status" value="1"/>
</dbReference>
<keyword evidence="3" id="KW-1185">Reference proteome</keyword>
<dbReference type="Gene3D" id="2.60.110.10">
    <property type="entry name" value="Thaumatin"/>
    <property type="match status" value="1"/>
</dbReference>
<dbReference type="AlphaFoldDB" id="A0A6A5VCK7"/>
<name>A0A6A5VCK7_9PLEO</name>
<accession>A0A6A5VCK7</accession>
<gene>
    <name evidence="2" type="ORF">BU23DRAFT_581773</name>
</gene>
<protein>
    <recommendedName>
        <fullName evidence="1">GH64 domain-containing protein</fullName>
    </recommendedName>
</protein>
<evidence type="ECO:0000313" key="2">
    <source>
        <dbReference type="EMBL" id="KAF1970967.1"/>
    </source>
</evidence>
<dbReference type="CDD" id="cd09220">
    <property type="entry name" value="GH64-GluB-like"/>
    <property type="match status" value="1"/>
</dbReference>
<dbReference type="InterPro" id="IPR037398">
    <property type="entry name" value="Glyco_hydro_64_fam"/>
</dbReference>
<feature type="domain" description="GH64" evidence="1">
    <location>
        <begin position="3"/>
        <end position="370"/>
    </location>
</feature>
<dbReference type="InterPro" id="IPR042517">
    <property type="entry name" value="Glyco_hydro_64_N_2"/>
</dbReference>
<dbReference type="EMBL" id="ML976696">
    <property type="protein sequence ID" value="KAF1970967.1"/>
    <property type="molecule type" value="Genomic_DNA"/>
</dbReference>
<dbReference type="InterPro" id="IPR032477">
    <property type="entry name" value="Glyco_hydro_64"/>
</dbReference>
<dbReference type="PROSITE" id="PS52006">
    <property type="entry name" value="GH64"/>
    <property type="match status" value="1"/>
</dbReference>
<organism evidence="2 3">
    <name type="scientific">Bimuria novae-zelandiae CBS 107.79</name>
    <dbReference type="NCBI Taxonomy" id="1447943"/>
    <lineage>
        <taxon>Eukaryota</taxon>
        <taxon>Fungi</taxon>
        <taxon>Dikarya</taxon>
        <taxon>Ascomycota</taxon>
        <taxon>Pezizomycotina</taxon>
        <taxon>Dothideomycetes</taxon>
        <taxon>Pleosporomycetidae</taxon>
        <taxon>Pleosporales</taxon>
        <taxon>Massarineae</taxon>
        <taxon>Didymosphaeriaceae</taxon>
        <taxon>Bimuria</taxon>
    </lineage>
</organism>
<dbReference type="Gene3D" id="3.30.920.50">
    <property type="entry name" value="Beta-1,3-glucanase, C-terminal domain"/>
    <property type="match status" value="1"/>
</dbReference>
<sequence length="377" mass="39829">MASGTAPTLTITLRNASNSSQVYVYVTGLALDNDTRPMFLQSDGRTIYYPASPAGVGTPLSADVSIALGAPGSARDITIPRIAGGRVWFSIGAKLTFALNPGPGVVEPSVSNPSDPNINISWGFCEFTYNSDQLFVNISCVDFISIPVALTITNTSGGVQSVPGLPANGLATIINALRQQAAADGRPWDKLIYPASGTPLRVLSPLKLLDSRSNAWDGYWDNYVNQVWNRFSSVDMTINTQAAAGNVTGRVANGQLNLGPAGTFNKPNARDIWTCSEGPFATGSNAARNAVIPRLAAAFNRSTLLLNTTHFPNGSTPSDYYQNATTNHFSRIVHQTMKDGRGYAFPYDDVVPDGGADVAGTAFDASPSNWTIAIGGS</sequence>
<evidence type="ECO:0000259" key="1">
    <source>
        <dbReference type="PROSITE" id="PS52006"/>
    </source>
</evidence>
<dbReference type="OrthoDB" id="10058186at2759"/>
<reference evidence="2" key="1">
    <citation type="journal article" date="2020" name="Stud. Mycol.">
        <title>101 Dothideomycetes genomes: a test case for predicting lifestyles and emergence of pathogens.</title>
        <authorList>
            <person name="Haridas S."/>
            <person name="Albert R."/>
            <person name="Binder M."/>
            <person name="Bloem J."/>
            <person name="Labutti K."/>
            <person name="Salamov A."/>
            <person name="Andreopoulos B."/>
            <person name="Baker S."/>
            <person name="Barry K."/>
            <person name="Bills G."/>
            <person name="Bluhm B."/>
            <person name="Cannon C."/>
            <person name="Castanera R."/>
            <person name="Culley D."/>
            <person name="Daum C."/>
            <person name="Ezra D."/>
            <person name="Gonzalez J."/>
            <person name="Henrissat B."/>
            <person name="Kuo A."/>
            <person name="Liang C."/>
            <person name="Lipzen A."/>
            <person name="Lutzoni F."/>
            <person name="Magnuson J."/>
            <person name="Mondo S."/>
            <person name="Nolan M."/>
            <person name="Ohm R."/>
            <person name="Pangilinan J."/>
            <person name="Park H.-J."/>
            <person name="Ramirez L."/>
            <person name="Alfaro M."/>
            <person name="Sun H."/>
            <person name="Tritt A."/>
            <person name="Yoshinaga Y."/>
            <person name="Zwiers L.-H."/>
            <person name="Turgeon B."/>
            <person name="Goodwin S."/>
            <person name="Spatafora J."/>
            <person name="Crous P."/>
            <person name="Grigoriev I."/>
        </authorList>
    </citation>
    <scope>NUCLEOTIDE SEQUENCE</scope>
    <source>
        <strain evidence="2">CBS 107.79</strain>
    </source>
</reference>
<dbReference type="InterPro" id="IPR037176">
    <property type="entry name" value="Osmotin/thaumatin-like_sf"/>
</dbReference>